<dbReference type="PANTHER" id="PTHR30126:SF39">
    <property type="entry name" value="HTH-TYPE TRANSCRIPTIONAL REGULATOR CYSL"/>
    <property type="match status" value="1"/>
</dbReference>
<proteinExistence type="inferred from homology"/>
<dbReference type="Proteomes" id="UP000589620">
    <property type="component" value="Unassembled WGS sequence"/>
</dbReference>
<evidence type="ECO:0000256" key="4">
    <source>
        <dbReference type="ARBA" id="ARBA00023163"/>
    </source>
</evidence>
<evidence type="ECO:0000256" key="2">
    <source>
        <dbReference type="ARBA" id="ARBA00023015"/>
    </source>
</evidence>
<accession>A0A852SZJ4</accession>
<dbReference type="InterPro" id="IPR036390">
    <property type="entry name" value="WH_DNA-bd_sf"/>
</dbReference>
<dbReference type="PANTHER" id="PTHR30126">
    <property type="entry name" value="HTH-TYPE TRANSCRIPTIONAL REGULATOR"/>
    <property type="match status" value="1"/>
</dbReference>
<dbReference type="InterPro" id="IPR000847">
    <property type="entry name" value="LysR_HTH_N"/>
</dbReference>
<keyword evidence="2" id="KW-0805">Transcription regulation</keyword>
<dbReference type="SUPFAM" id="SSF53850">
    <property type="entry name" value="Periplasmic binding protein-like II"/>
    <property type="match status" value="1"/>
</dbReference>
<organism evidence="6 7">
    <name type="scientific">Leifsonia soli</name>
    <dbReference type="NCBI Taxonomy" id="582665"/>
    <lineage>
        <taxon>Bacteria</taxon>
        <taxon>Bacillati</taxon>
        <taxon>Actinomycetota</taxon>
        <taxon>Actinomycetes</taxon>
        <taxon>Micrococcales</taxon>
        <taxon>Microbacteriaceae</taxon>
        <taxon>Leifsonia</taxon>
    </lineage>
</organism>
<dbReference type="InterPro" id="IPR005119">
    <property type="entry name" value="LysR_subst-bd"/>
</dbReference>
<reference evidence="6 7" key="1">
    <citation type="submission" date="2020-07" db="EMBL/GenBank/DDBJ databases">
        <title>Sequencing the genomes of 1000 actinobacteria strains.</title>
        <authorList>
            <person name="Klenk H.-P."/>
        </authorList>
    </citation>
    <scope>NUCLEOTIDE SEQUENCE [LARGE SCALE GENOMIC DNA]</scope>
    <source>
        <strain evidence="6 7">DSM 23871</strain>
    </source>
</reference>
<keyword evidence="4" id="KW-0804">Transcription</keyword>
<dbReference type="Pfam" id="PF03466">
    <property type="entry name" value="LysR_substrate"/>
    <property type="match status" value="1"/>
</dbReference>
<keyword evidence="3" id="KW-0238">DNA-binding</keyword>
<dbReference type="PROSITE" id="PS50931">
    <property type="entry name" value="HTH_LYSR"/>
    <property type="match status" value="1"/>
</dbReference>
<evidence type="ECO:0000256" key="3">
    <source>
        <dbReference type="ARBA" id="ARBA00023125"/>
    </source>
</evidence>
<dbReference type="EMBL" id="JACCBJ010000001">
    <property type="protein sequence ID" value="NYD74668.1"/>
    <property type="molecule type" value="Genomic_DNA"/>
</dbReference>
<dbReference type="RefSeq" id="WP_343037262.1">
    <property type="nucleotide sequence ID" value="NZ_BAAAPX010000001.1"/>
</dbReference>
<evidence type="ECO:0000259" key="5">
    <source>
        <dbReference type="PROSITE" id="PS50931"/>
    </source>
</evidence>
<feature type="domain" description="HTH lysR-type" evidence="5">
    <location>
        <begin position="4"/>
        <end position="61"/>
    </location>
</feature>
<dbReference type="SUPFAM" id="SSF46785">
    <property type="entry name" value="Winged helix' DNA-binding domain"/>
    <property type="match status" value="1"/>
</dbReference>
<dbReference type="AlphaFoldDB" id="A0A852SZJ4"/>
<dbReference type="InterPro" id="IPR036388">
    <property type="entry name" value="WH-like_DNA-bd_sf"/>
</dbReference>
<protein>
    <submittedName>
        <fullName evidence="6">Molybdate transport repressor ModE-like protein</fullName>
    </submittedName>
</protein>
<dbReference type="Gene3D" id="3.40.190.10">
    <property type="entry name" value="Periplasmic binding protein-like II"/>
    <property type="match status" value="2"/>
</dbReference>
<dbReference type="GO" id="GO:0000976">
    <property type="term" value="F:transcription cis-regulatory region binding"/>
    <property type="evidence" value="ECO:0007669"/>
    <property type="project" value="TreeGrafter"/>
</dbReference>
<keyword evidence="7" id="KW-1185">Reference proteome</keyword>
<comment type="similarity">
    <text evidence="1">Belongs to the LysR transcriptional regulatory family.</text>
</comment>
<dbReference type="Gene3D" id="1.10.10.10">
    <property type="entry name" value="Winged helix-like DNA-binding domain superfamily/Winged helix DNA-binding domain"/>
    <property type="match status" value="1"/>
</dbReference>
<comment type="caution">
    <text evidence="6">The sequence shown here is derived from an EMBL/GenBank/DDBJ whole genome shotgun (WGS) entry which is preliminary data.</text>
</comment>
<gene>
    <name evidence="6" type="ORF">BJ963_002187</name>
</gene>
<sequence length="299" mass="31130">MGDIDIVSLKVLSAVAETGSIAAAGRAAGLTQQAASARMRQLEVRIGLPLLQRMARGSTLTPAGAVAAEWAAEVVEAAERFSAGVTALRGRHEPVSVAASLTVAEYLLPGWLLTSRSAVPGLPAISITATNSRQVLELVAAGTHTLGFIESPQDVGALTAVPVARDELVVVVPPAHPWARRASIPLSQLARTPLVTRERGSGTRLSVEQTLEASGHPPAPPLLELPTTSAVRTAVASGAGPAVVSILAVRDDIAAGRLARVRVRDQRFIRELRAVYAGAEPPAPELRALLDVARRSRTG</sequence>
<evidence type="ECO:0000313" key="7">
    <source>
        <dbReference type="Proteomes" id="UP000589620"/>
    </source>
</evidence>
<evidence type="ECO:0000313" key="6">
    <source>
        <dbReference type="EMBL" id="NYD74668.1"/>
    </source>
</evidence>
<name>A0A852SZJ4_9MICO</name>
<dbReference type="Pfam" id="PF00126">
    <property type="entry name" value="HTH_1"/>
    <property type="match status" value="1"/>
</dbReference>
<dbReference type="GO" id="GO:0003700">
    <property type="term" value="F:DNA-binding transcription factor activity"/>
    <property type="evidence" value="ECO:0007669"/>
    <property type="project" value="InterPro"/>
</dbReference>
<evidence type="ECO:0000256" key="1">
    <source>
        <dbReference type="ARBA" id="ARBA00009437"/>
    </source>
</evidence>